<comment type="caution">
    <text evidence="1">The sequence shown here is derived from an EMBL/GenBank/DDBJ whole genome shotgun (WGS) entry which is preliminary data.</text>
</comment>
<name>X1JZ92_9ZZZZ</name>
<evidence type="ECO:0000313" key="1">
    <source>
        <dbReference type="EMBL" id="GAH86740.1"/>
    </source>
</evidence>
<proteinExistence type="predicted"/>
<sequence>MGIAFHTSQLPQAHNDAMAFLIEYVWLRLQDWAMLWLEMLKRHTLEHFKKG</sequence>
<dbReference type="EMBL" id="BARU01037305">
    <property type="protein sequence ID" value="GAH86740.1"/>
    <property type="molecule type" value="Genomic_DNA"/>
</dbReference>
<feature type="non-terminal residue" evidence="1">
    <location>
        <position position="51"/>
    </location>
</feature>
<gene>
    <name evidence="1" type="ORF">S03H2_58157</name>
</gene>
<protein>
    <submittedName>
        <fullName evidence="1">Uncharacterized protein</fullName>
    </submittedName>
</protein>
<reference evidence="1" key="1">
    <citation type="journal article" date="2014" name="Front. Microbiol.">
        <title>High frequency of phylogenetically diverse reductive dehalogenase-homologous genes in deep subseafloor sedimentary metagenomes.</title>
        <authorList>
            <person name="Kawai M."/>
            <person name="Futagami T."/>
            <person name="Toyoda A."/>
            <person name="Takaki Y."/>
            <person name="Nishi S."/>
            <person name="Hori S."/>
            <person name="Arai W."/>
            <person name="Tsubouchi T."/>
            <person name="Morono Y."/>
            <person name="Uchiyama I."/>
            <person name="Ito T."/>
            <person name="Fujiyama A."/>
            <person name="Inagaki F."/>
            <person name="Takami H."/>
        </authorList>
    </citation>
    <scope>NUCLEOTIDE SEQUENCE</scope>
    <source>
        <strain evidence="1">Expedition CK06-06</strain>
    </source>
</reference>
<organism evidence="1">
    <name type="scientific">marine sediment metagenome</name>
    <dbReference type="NCBI Taxonomy" id="412755"/>
    <lineage>
        <taxon>unclassified sequences</taxon>
        <taxon>metagenomes</taxon>
        <taxon>ecological metagenomes</taxon>
    </lineage>
</organism>
<accession>X1JZ92</accession>
<dbReference type="AlphaFoldDB" id="X1JZ92"/>